<gene>
    <name evidence="4" type="ORF">ULMS_06970</name>
</gene>
<dbReference type="InterPro" id="IPR026444">
    <property type="entry name" value="Secre_tail"/>
</dbReference>
<dbReference type="EMBL" id="BKCF01000001">
    <property type="protein sequence ID" value="GEQ85189.1"/>
    <property type="molecule type" value="Genomic_DNA"/>
</dbReference>
<feature type="chain" id="PRO_5023889491" description="Secretion system C-terminal sorting domain-containing protein" evidence="2">
    <location>
        <begin position="23"/>
        <end position="797"/>
    </location>
</feature>
<keyword evidence="1 2" id="KW-0732">Signal</keyword>
<evidence type="ECO:0000256" key="2">
    <source>
        <dbReference type="SAM" id="SignalP"/>
    </source>
</evidence>
<dbReference type="AlphaFoldDB" id="A0A5J4FYF5"/>
<feature type="domain" description="Secretion system C-terminal sorting" evidence="3">
    <location>
        <begin position="725"/>
        <end position="795"/>
    </location>
</feature>
<reference evidence="4 5" key="1">
    <citation type="submission" date="2019-08" db="EMBL/GenBank/DDBJ databases">
        <title>Ulvibacter marinistellae sp. nov., isolated from a starfish, Patiria pectinifera.</title>
        <authorList>
            <person name="Kawano K."/>
            <person name="Ushijima N."/>
            <person name="Kihara M."/>
            <person name="Itoh H."/>
        </authorList>
    </citation>
    <scope>NUCLEOTIDE SEQUENCE [LARGE SCALE GENOMIC DNA]</scope>
    <source>
        <strain evidence="4 5">KK4</strain>
    </source>
</reference>
<name>A0A5J4FYF5_9FLAO</name>
<comment type="caution">
    <text evidence="4">The sequence shown here is derived from an EMBL/GenBank/DDBJ whole genome shotgun (WGS) entry which is preliminary data.</text>
</comment>
<sequence>MKKITCTIGLIFLTVMTSFSQNENLSLTFSNAMLTNDGNSDFYEVDIIATRISTADFKLGDGQFYINYNPDAFGTEINNTTVDFEYTSSSILGEMNVFNIYTDPIIANRSNGIISIAFEQSLSSGSMAENNIIAAGKVLGHLKIEMINTNQDPQITFNITGTDFTNAFFTACGDTDPGPAFKNCGIVGVDYFQIIGYDGTDNSGAALPIEACSGGSTIFTTAQTWDPVVPDATMTAIIEGNYDTENFGNIEACELTIAEGGELLINPLTYVRVQNNIINDGSFSVLPTGSLVQVNDEAIVTNNTNINVTIETPTLKPRDFMVMGSPMTNATPQIAPSPDPMDPAPHNIFRILNHTTTNFTPNEDVQDEFPGGTNFVDEEGDDFTQHPDVFSPAEAYYVNPQESLQDGNKTYNILYNQDNTEGTLNNGIITYMLDYNTVGTPAENKNASPSLISNPYPSAISAAAFIAANDAVDQVYFWEHNTTPATEFPGWLGANFSMGDISMFNGIGFMPAATGDPNTAYMGDFYISTGQGFGVKSNGAITGTANQATFNNSMRSVDNNTTLRNSAEDKNRLWLHLKSTDYLVASTTLIGFTNQATPGFDASFDSKRVGTPVSLYSHLLNDSEELSIQGRETFNDAIEISLGFSSQVQQDDAAYTISLSNIDGELISSAPIYLRDNETNIVTQLNNESYAFNSPAGTFNNRFTLFFRDAEILNNQDIALQNISLYPNPANNMLHIIAPSTTITTINITDIQGRTINVINNLKTNEKTIDISTLKSAVYFITITTVNGQITRRIIKN</sequence>
<dbReference type="Proteomes" id="UP000326994">
    <property type="component" value="Unassembled WGS sequence"/>
</dbReference>
<dbReference type="Pfam" id="PF18962">
    <property type="entry name" value="Por_Secre_tail"/>
    <property type="match status" value="1"/>
</dbReference>
<evidence type="ECO:0000256" key="1">
    <source>
        <dbReference type="ARBA" id="ARBA00022729"/>
    </source>
</evidence>
<organism evidence="4 5">
    <name type="scientific">Patiriisocius marinistellae</name>
    <dbReference type="NCBI Taxonomy" id="2494560"/>
    <lineage>
        <taxon>Bacteria</taxon>
        <taxon>Pseudomonadati</taxon>
        <taxon>Bacteroidota</taxon>
        <taxon>Flavobacteriia</taxon>
        <taxon>Flavobacteriales</taxon>
        <taxon>Flavobacteriaceae</taxon>
        <taxon>Patiriisocius</taxon>
    </lineage>
</organism>
<keyword evidence="5" id="KW-1185">Reference proteome</keyword>
<evidence type="ECO:0000259" key="3">
    <source>
        <dbReference type="Pfam" id="PF18962"/>
    </source>
</evidence>
<proteinExistence type="predicted"/>
<feature type="signal peptide" evidence="2">
    <location>
        <begin position="1"/>
        <end position="22"/>
    </location>
</feature>
<evidence type="ECO:0000313" key="5">
    <source>
        <dbReference type="Proteomes" id="UP000326994"/>
    </source>
</evidence>
<dbReference type="RefSeq" id="WP_151893118.1">
    <property type="nucleotide sequence ID" value="NZ_BKCF01000001.1"/>
</dbReference>
<dbReference type="OrthoDB" id="1182534at2"/>
<evidence type="ECO:0000313" key="4">
    <source>
        <dbReference type="EMBL" id="GEQ85189.1"/>
    </source>
</evidence>
<accession>A0A5J4FYF5</accession>
<dbReference type="NCBIfam" id="TIGR04183">
    <property type="entry name" value="Por_Secre_tail"/>
    <property type="match status" value="1"/>
</dbReference>
<protein>
    <recommendedName>
        <fullName evidence="3">Secretion system C-terminal sorting domain-containing protein</fullName>
    </recommendedName>
</protein>